<dbReference type="InterPro" id="IPR021109">
    <property type="entry name" value="Peptidase_aspartic_dom_sf"/>
</dbReference>
<keyword evidence="2" id="KW-0808">Transferase</keyword>
<reference evidence="2" key="1">
    <citation type="journal article" date="2022" name="Int. J. Mol. Sci.">
        <title>Draft Genome of Tanacetum Coccineum: Genomic Comparison of Closely Related Tanacetum-Family Plants.</title>
        <authorList>
            <person name="Yamashiro T."/>
            <person name="Shiraishi A."/>
            <person name="Nakayama K."/>
            <person name="Satake H."/>
        </authorList>
    </citation>
    <scope>NUCLEOTIDE SEQUENCE</scope>
</reference>
<feature type="region of interest" description="Disordered" evidence="1">
    <location>
        <begin position="398"/>
        <end position="423"/>
    </location>
</feature>
<evidence type="ECO:0000313" key="3">
    <source>
        <dbReference type="Proteomes" id="UP001151760"/>
    </source>
</evidence>
<gene>
    <name evidence="2" type="ORF">Tco_0727559</name>
</gene>
<organism evidence="2 3">
    <name type="scientific">Tanacetum coccineum</name>
    <dbReference type="NCBI Taxonomy" id="301880"/>
    <lineage>
        <taxon>Eukaryota</taxon>
        <taxon>Viridiplantae</taxon>
        <taxon>Streptophyta</taxon>
        <taxon>Embryophyta</taxon>
        <taxon>Tracheophyta</taxon>
        <taxon>Spermatophyta</taxon>
        <taxon>Magnoliopsida</taxon>
        <taxon>eudicotyledons</taxon>
        <taxon>Gunneridae</taxon>
        <taxon>Pentapetalae</taxon>
        <taxon>asterids</taxon>
        <taxon>campanulids</taxon>
        <taxon>Asterales</taxon>
        <taxon>Asteraceae</taxon>
        <taxon>Asteroideae</taxon>
        <taxon>Anthemideae</taxon>
        <taxon>Anthemidinae</taxon>
        <taxon>Tanacetum</taxon>
    </lineage>
</organism>
<proteinExistence type="predicted"/>
<dbReference type="Gene3D" id="2.40.70.10">
    <property type="entry name" value="Acid Proteases"/>
    <property type="match status" value="1"/>
</dbReference>
<accession>A0ABQ4YLR3</accession>
<dbReference type="GO" id="GO:0003964">
    <property type="term" value="F:RNA-directed DNA polymerase activity"/>
    <property type="evidence" value="ECO:0007669"/>
    <property type="project" value="UniProtKB-KW"/>
</dbReference>
<reference evidence="2" key="2">
    <citation type="submission" date="2022-01" db="EMBL/GenBank/DDBJ databases">
        <authorList>
            <person name="Yamashiro T."/>
            <person name="Shiraishi A."/>
            <person name="Satake H."/>
            <person name="Nakayama K."/>
        </authorList>
    </citation>
    <scope>NUCLEOTIDE SEQUENCE</scope>
</reference>
<comment type="caution">
    <text evidence="2">The sequence shown here is derived from an EMBL/GenBank/DDBJ whole genome shotgun (WGS) entry which is preliminary data.</text>
</comment>
<feature type="compositionally biased region" description="Polar residues" evidence="1">
    <location>
        <begin position="348"/>
        <end position="362"/>
    </location>
</feature>
<dbReference type="CDD" id="cd00303">
    <property type="entry name" value="retropepsin_like"/>
    <property type="match status" value="1"/>
</dbReference>
<keyword evidence="2" id="KW-0548">Nucleotidyltransferase</keyword>
<dbReference type="EMBL" id="BQNB010010466">
    <property type="protein sequence ID" value="GJS77678.1"/>
    <property type="molecule type" value="Genomic_DNA"/>
</dbReference>
<dbReference type="Pfam" id="PF13650">
    <property type="entry name" value="Asp_protease_2"/>
    <property type="match status" value="1"/>
</dbReference>
<dbReference type="SUPFAM" id="SSF50630">
    <property type="entry name" value="Acid proteases"/>
    <property type="match status" value="1"/>
</dbReference>
<evidence type="ECO:0000256" key="1">
    <source>
        <dbReference type="SAM" id="MobiDB-lite"/>
    </source>
</evidence>
<keyword evidence="3" id="KW-1185">Reference proteome</keyword>
<feature type="region of interest" description="Disordered" evidence="1">
    <location>
        <begin position="341"/>
        <end position="362"/>
    </location>
</feature>
<name>A0ABQ4YLR3_9ASTR</name>
<protein>
    <submittedName>
        <fullName evidence="2">Reverse transcriptase domain-containing protein</fullName>
    </submittedName>
</protein>
<dbReference type="Proteomes" id="UP001151760">
    <property type="component" value="Unassembled WGS sequence"/>
</dbReference>
<dbReference type="PANTHER" id="PTHR33067:SF35">
    <property type="entry name" value="ASPARTIC PEPTIDASE DDI1-TYPE DOMAIN-CONTAINING PROTEIN"/>
    <property type="match status" value="1"/>
</dbReference>
<sequence>MSNQTNELKNTMASFFQRNTASTSGTRSLPSNTVANPKGELKAITTRSGLVLDGPSVPMPHAFINLEEDEREEETLIDPEHGEFTLKVPHPLVQKAKLPSQRNYVVHQRDPCYPHIPYPSRMNQEKWKEKDEVQIHKFWQMFKQLYINISLADALILIPKYQKMLKSLLSNKEKRLELANTPLNENCSAVILKKLPKKLGYPGKFLIPCGFSELKCKALADLGASINLMPLSVWKKLGLPELISTRMTLKLANREICTPVGILRDVFVPVRKFTFPIDFVIIDYERNPRVPLILGRPFLRTTFALIDIHGEEMILRDVNDDIFDLEGDIIENLLNLDKTKDLPPYHDNPSSGNPTPISETVTKSSFSPTLISIKESDLIWEEFEAYLASDSFLPGNSNPSSPLPPFHNSLSGSTTSSSPSLSISETSDYSLEEFANEIDLISFPLGNDDLPFDVESDLREIEYFLNHDPIKEMDSILEDSVDSFDDNLDELFEIVNDDTYDDPFNSKEEKIKDAKLLIGELGSPESSDFLHSPECDLVFYGDSSEVDTLPSTNNEDKATNASVILEDFNPPLSLYELPFHKEVPGLGAVLSFSSKNEEKVYNHGILTSKRVHTSLLPELSHRGTKAFKVTKILESPMEIFPCFLPKRTSEVLDVPCLHFYPP</sequence>
<keyword evidence="2" id="KW-0695">RNA-directed DNA polymerase</keyword>
<dbReference type="PANTHER" id="PTHR33067">
    <property type="entry name" value="RNA-DIRECTED DNA POLYMERASE-RELATED"/>
    <property type="match status" value="1"/>
</dbReference>
<evidence type="ECO:0000313" key="2">
    <source>
        <dbReference type="EMBL" id="GJS77678.1"/>
    </source>
</evidence>